<name>A0A6S6UB43_9GAMM</name>
<dbReference type="Pfam" id="PF21934">
    <property type="entry name" value="Yop-YscD_ppl_3rd"/>
    <property type="match status" value="1"/>
</dbReference>
<feature type="domain" description="YscD/Y4YQ C-terminal" evidence="4">
    <location>
        <begin position="388"/>
        <end position="437"/>
    </location>
</feature>
<organism evidence="5">
    <name type="scientific">uncultured Thiotrichaceae bacterium</name>
    <dbReference type="NCBI Taxonomy" id="298394"/>
    <lineage>
        <taxon>Bacteria</taxon>
        <taxon>Pseudomonadati</taxon>
        <taxon>Pseudomonadota</taxon>
        <taxon>Gammaproteobacteria</taxon>
        <taxon>Thiotrichales</taxon>
        <taxon>Thiotrichaceae</taxon>
        <taxon>environmental samples</taxon>
    </lineage>
</organism>
<dbReference type="EMBL" id="CACVAT010000440">
    <property type="protein sequence ID" value="CAA6827541.1"/>
    <property type="molecule type" value="Genomic_DNA"/>
</dbReference>
<evidence type="ECO:0000259" key="3">
    <source>
        <dbReference type="Pfam" id="PF21934"/>
    </source>
</evidence>
<gene>
    <name evidence="5" type="ORF">HELGO_WM19347</name>
</gene>
<keyword evidence="1" id="KW-0472">Membrane</keyword>
<reference evidence="5" key="1">
    <citation type="submission" date="2020-01" db="EMBL/GenBank/DDBJ databases">
        <authorList>
            <person name="Meier V. D."/>
            <person name="Meier V D."/>
        </authorList>
    </citation>
    <scope>NUCLEOTIDE SEQUENCE</scope>
    <source>
        <strain evidence="5">HLG_WM_MAG_09</strain>
    </source>
</reference>
<evidence type="ECO:0000259" key="2">
    <source>
        <dbReference type="Pfam" id="PF16697"/>
    </source>
</evidence>
<feature type="transmembrane region" description="Helical" evidence="1">
    <location>
        <begin position="156"/>
        <end position="175"/>
    </location>
</feature>
<sequence length="447" mass="49177">MITQQTPFLLKILSGSNSGAIVRLKVGEVALGRSMSSDIILYDESVADTHLRLRVSEDAIIMTVLSHPVSVDHELLEVNEILLRPFQVVTLGSVEFFIADLRKNQDKANTNQATGTQVEAGSNEGGSIPLVHQHVAGFSGAVGSHSVSPKKKRSGALYLLLGLGALLVANFLYFMPNLINYAETLGFKESPETRAEAFISELEADNLTVERKADGAVVSGYVDTLREKRELMTQMSQVGDRVNYRIWANEELVTSAQQVAHALGQTEISFKGLGEGKLSAHGYVSSGEDWNQIKTNIMEDVSGIQAIDDDGMQTLARRKQALEQFIEKKGLSSRIRVTIVEKRIKVDGELTQSELTRWSDLYQEFLELNGAGPAIVENLYDARDRIKLVIRSVSVGETPFLVAKDGNRYMEGSSLGNNYFIKKIAPDHVLLSNSGVEIPIYYGAEEK</sequence>
<proteinExistence type="predicted"/>
<dbReference type="NCBIfam" id="TIGR02500">
    <property type="entry name" value="type_III_yscD"/>
    <property type="match status" value="1"/>
</dbReference>
<dbReference type="InterPro" id="IPR012843">
    <property type="entry name" value="YscD"/>
</dbReference>
<dbReference type="Pfam" id="PF16697">
    <property type="entry name" value="Yop-YscD_cpl"/>
    <property type="match status" value="1"/>
</dbReference>
<dbReference type="AlphaFoldDB" id="A0A6S6UB43"/>
<dbReference type="Pfam" id="PF23893">
    <property type="entry name" value="Y4YQ_C"/>
    <property type="match status" value="1"/>
</dbReference>
<feature type="domain" description="YscD cytoplasmic" evidence="2">
    <location>
        <begin position="11"/>
        <end position="99"/>
    </location>
</feature>
<dbReference type="InterPro" id="IPR053946">
    <property type="entry name" value="YscD_ppl_3rd"/>
</dbReference>
<evidence type="ECO:0000259" key="4">
    <source>
        <dbReference type="Pfam" id="PF23893"/>
    </source>
</evidence>
<feature type="domain" description="YscD-like Bon-like" evidence="3">
    <location>
        <begin position="318"/>
        <end position="367"/>
    </location>
</feature>
<dbReference type="InterPro" id="IPR057770">
    <property type="entry name" value="YscD/Y4YQ_C"/>
</dbReference>
<protein>
    <submittedName>
        <fullName evidence="5">EscD/YscD/HrpQ family type III secretion system inner membrane ring protein</fullName>
    </submittedName>
</protein>
<evidence type="ECO:0000313" key="5">
    <source>
        <dbReference type="EMBL" id="CAA6827541.1"/>
    </source>
</evidence>
<dbReference type="InterPro" id="IPR032030">
    <property type="entry name" value="YscD_cytoplasmic_dom"/>
</dbReference>
<keyword evidence="1" id="KW-0812">Transmembrane</keyword>
<accession>A0A6S6UB43</accession>
<dbReference type="InterPro" id="IPR008984">
    <property type="entry name" value="SMAD_FHA_dom_sf"/>
</dbReference>
<keyword evidence="1" id="KW-1133">Transmembrane helix</keyword>
<evidence type="ECO:0000256" key="1">
    <source>
        <dbReference type="SAM" id="Phobius"/>
    </source>
</evidence>
<dbReference type="Gene3D" id="2.60.200.20">
    <property type="match status" value="1"/>
</dbReference>
<dbReference type="SUPFAM" id="SSF49879">
    <property type="entry name" value="SMAD/FHA domain"/>
    <property type="match status" value="1"/>
</dbReference>